<evidence type="ECO:0000256" key="5">
    <source>
        <dbReference type="ARBA" id="ARBA00022722"/>
    </source>
</evidence>
<evidence type="ECO:0000256" key="9">
    <source>
        <dbReference type="ARBA" id="ARBA00025599"/>
    </source>
</evidence>
<dbReference type="SMART" id="SM00479">
    <property type="entry name" value="EXOIII"/>
    <property type="match status" value="1"/>
</dbReference>
<feature type="domain" description="Exonuclease" evidence="11">
    <location>
        <begin position="179"/>
        <end position="347"/>
    </location>
</feature>
<dbReference type="GO" id="GO:0006364">
    <property type="term" value="P:rRNA processing"/>
    <property type="evidence" value="ECO:0007669"/>
    <property type="project" value="UniProtKB-KW"/>
</dbReference>
<organism evidence="12 13">
    <name type="scientific">Seminavis robusta</name>
    <dbReference type="NCBI Taxonomy" id="568900"/>
    <lineage>
        <taxon>Eukaryota</taxon>
        <taxon>Sar</taxon>
        <taxon>Stramenopiles</taxon>
        <taxon>Ochrophyta</taxon>
        <taxon>Bacillariophyta</taxon>
        <taxon>Bacillariophyceae</taxon>
        <taxon>Bacillariophycidae</taxon>
        <taxon>Naviculales</taxon>
        <taxon>Naviculaceae</taxon>
        <taxon>Seminavis</taxon>
    </lineage>
</organism>
<dbReference type="PANTHER" id="PTHR12801">
    <property type="entry name" value="RNA EXONUCLEASE REXO1 / RECO3 FAMILY MEMBER-RELATED"/>
    <property type="match status" value="1"/>
</dbReference>
<dbReference type="SUPFAM" id="SSF53098">
    <property type="entry name" value="Ribonuclease H-like"/>
    <property type="match status" value="1"/>
</dbReference>
<comment type="caution">
    <text evidence="12">The sequence shown here is derived from an EMBL/GenBank/DDBJ whole genome shotgun (WGS) entry which is preliminary data.</text>
</comment>
<comment type="similarity">
    <text evidence="2">Belongs to the REXO4 family.</text>
</comment>
<dbReference type="SUPFAM" id="SSF81995">
    <property type="entry name" value="beta-sandwich domain of Sec23/24"/>
    <property type="match status" value="1"/>
</dbReference>
<dbReference type="InterPro" id="IPR047021">
    <property type="entry name" value="REXO1/3/4-like"/>
</dbReference>
<dbReference type="OrthoDB" id="16516at2759"/>
<dbReference type="InterPro" id="IPR012337">
    <property type="entry name" value="RNaseH-like_sf"/>
</dbReference>
<keyword evidence="6" id="KW-0378">Hydrolase</keyword>
<comment type="function">
    <text evidence="9">Exoribonuclease involved in ribosome biosynthesis. Involved in the processing of ITS1, the internal transcribed spacer localized between the 18S and 5.8S rRNAs.</text>
</comment>
<evidence type="ECO:0000256" key="3">
    <source>
        <dbReference type="ARBA" id="ARBA00016937"/>
    </source>
</evidence>
<evidence type="ECO:0000256" key="10">
    <source>
        <dbReference type="SAM" id="MobiDB-lite"/>
    </source>
</evidence>
<dbReference type="PANTHER" id="PTHR12801:SF45">
    <property type="entry name" value="RNA EXONUCLEASE 4"/>
    <property type="match status" value="1"/>
</dbReference>
<sequence>MTVDQPTEPQQEQLVDVVPEQEDDNDDDATSTEPRRKTRRSRRGGYRRKRQQQKKIAALMAESAARREEGAKPAKDDSSTATATTDGETSSCESAGSPERTVARKKRNNPRKEQQQQQYQGYYNSNNMMYNNHAMMMPAVQAPYQQQQYYGAMPQQQQSASPNKRGGKKRDLTKQQKDLYVALDCEMVGVGEYGAHSVLARVTMIDWYGNTLMDELVKPQWEVTDYRTFVSGITKEMLDAAKVDFATCQKQVLALLHGKILVGHGLKSDLSVLGITHPWYMIRDTAKYEPYMKIRYQDGGLWPRALKDLCKEMLNRDIQVQGRAHCPKEDAMAALDLYKCVLEPWENSMEYHWNRSITMQRHRMARQQRAVVAM</sequence>
<dbReference type="InterPro" id="IPR013520">
    <property type="entry name" value="Ribonucl_H"/>
</dbReference>
<evidence type="ECO:0000256" key="4">
    <source>
        <dbReference type="ARBA" id="ARBA00022552"/>
    </source>
</evidence>
<keyword evidence="13" id="KW-1185">Reference proteome</keyword>
<dbReference type="InterPro" id="IPR036397">
    <property type="entry name" value="RNaseH_sf"/>
</dbReference>
<feature type="compositionally biased region" description="Polar residues" evidence="10">
    <location>
        <begin position="1"/>
        <end position="13"/>
    </location>
</feature>
<keyword evidence="4" id="KW-0698">rRNA processing</keyword>
<feature type="compositionally biased region" description="Acidic residues" evidence="10">
    <location>
        <begin position="19"/>
        <end position="30"/>
    </location>
</feature>
<comment type="subcellular location">
    <subcellularLocation>
        <location evidence="1">Nucleus</location>
    </subcellularLocation>
</comment>
<feature type="region of interest" description="Disordered" evidence="10">
    <location>
        <begin position="150"/>
        <end position="172"/>
    </location>
</feature>
<evidence type="ECO:0000256" key="6">
    <source>
        <dbReference type="ARBA" id="ARBA00022801"/>
    </source>
</evidence>
<evidence type="ECO:0000256" key="2">
    <source>
        <dbReference type="ARBA" id="ARBA00010489"/>
    </source>
</evidence>
<dbReference type="Proteomes" id="UP001153069">
    <property type="component" value="Unassembled WGS sequence"/>
</dbReference>
<evidence type="ECO:0000313" key="13">
    <source>
        <dbReference type="Proteomes" id="UP001153069"/>
    </source>
</evidence>
<keyword evidence="7 12" id="KW-0269">Exonuclease</keyword>
<dbReference type="EMBL" id="CAICTM010000881">
    <property type="protein sequence ID" value="CAB9517806.1"/>
    <property type="molecule type" value="Genomic_DNA"/>
</dbReference>
<evidence type="ECO:0000313" key="12">
    <source>
        <dbReference type="EMBL" id="CAB9517806.1"/>
    </source>
</evidence>
<dbReference type="InterPro" id="IPR037431">
    <property type="entry name" value="REX4_DEDDh_dom"/>
</dbReference>
<dbReference type="GO" id="GO:0008408">
    <property type="term" value="F:3'-5' exonuclease activity"/>
    <property type="evidence" value="ECO:0007669"/>
    <property type="project" value="InterPro"/>
</dbReference>
<accession>A0A9N8EAG2</accession>
<keyword evidence="5" id="KW-0540">Nuclease</keyword>
<evidence type="ECO:0000256" key="7">
    <source>
        <dbReference type="ARBA" id="ARBA00022839"/>
    </source>
</evidence>
<feature type="compositionally biased region" description="Low complexity" evidence="10">
    <location>
        <begin position="79"/>
        <end position="91"/>
    </location>
</feature>
<feature type="compositionally biased region" description="Basic and acidic residues" evidence="10">
    <location>
        <begin position="64"/>
        <end position="78"/>
    </location>
</feature>
<evidence type="ECO:0000256" key="1">
    <source>
        <dbReference type="ARBA" id="ARBA00004123"/>
    </source>
</evidence>
<dbReference type="GO" id="GO:0005634">
    <property type="term" value="C:nucleus"/>
    <property type="evidence" value="ECO:0007669"/>
    <property type="project" value="UniProtKB-SubCell"/>
</dbReference>
<evidence type="ECO:0000256" key="8">
    <source>
        <dbReference type="ARBA" id="ARBA00023242"/>
    </source>
</evidence>
<dbReference type="CDD" id="cd06144">
    <property type="entry name" value="REX4_like"/>
    <property type="match status" value="1"/>
</dbReference>
<reference evidence="12" key="1">
    <citation type="submission" date="2020-06" db="EMBL/GenBank/DDBJ databases">
        <authorList>
            <consortium name="Plant Systems Biology data submission"/>
        </authorList>
    </citation>
    <scope>NUCLEOTIDE SEQUENCE</scope>
    <source>
        <strain evidence="12">D6</strain>
    </source>
</reference>
<name>A0A9N8EAG2_9STRA</name>
<protein>
    <recommendedName>
        <fullName evidence="3">RNA exonuclease 4</fullName>
    </recommendedName>
</protein>
<gene>
    <name evidence="12" type="ORF">SEMRO_882_G215300.1</name>
</gene>
<keyword evidence="8" id="KW-0539">Nucleus</keyword>
<proteinExistence type="inferred from homology"/>
<dbReference type="GO" id="GO:0003676">
    <property type="term" value="F:nucleic acid binding"/>
    <property type="evidence" value="ECO:0007669"/>
    <property type="project" value="InterPro"/>
</dbReference>
<evidence type="ECO:0000259" key="11">
    <source>
        <dbReference type="SMART" id="SM00479"/>
    </source>
</evidence>
<feature type="region of interest" description="Disordered" evidence="10">
    <location>
        <begin position="1"/>
        <end position="118"/>
    </location>
</feature>
<dbReference type="Pfam" id="PF00929">
    <property type="entry name" value="RNase_T"/>
    <property type="match status" value="1"/>
</dbReference>
<dbReference type="AlphaFoldDB" id="A0A9N8EAG2"/>
<dbReference type="Gene3D" id="3.30.420.10">
    <property type="entry name" value="Ribonuclease H-like superfamily/Ribonuclease H"/>
    <property type="match status" value="1"/>
</dbReference>
<feature type="compositionally biased region" description="Basic residues" evidence="10">
    <location>
        <begin position="36"/>
        <end position="53"/>
    </location>
</feature>